<feature type="region of interest" description="Interaction with histone H4 N-terminus" evidence="11">
    <location>
        <begin position="74"/>
        <end position="76"/>
    </location>
</feature>
<dbReference type="Gene3D" id="1.10.10.390">
    <property type="match status" value="1"/>
</dbReference>
<dbReference type="InterPro" id="IPR013523">
    <property type="entry name" value="Hist_AcTrfase_HAT1_C"/>
</dbReference>
<keyword evidence="7 9" id="KW-0012">Acyltransferase</keyword>
<organism evidence="15 16">
    <name type="scientific">Steccherinum ochraceum</name>
    <dbReference type="NCBI Taxonomy" id="92696"/>
    <lineage>
        <taxon>Eukaryota</taxon>
        <taxon>Fungi</taxon>
        <taxon>Dikarya</taxon>
        <taxon>Basidiomycota</taxon>
        <taxon>Agaricomycotina</taxon>
        <taxon>Agaricomycetes</taxon>
        <taxon>Polyporales</taxon>
        <taxon>Steccherinaceae</taxon>
        <taxon>Steccherinum</taxon>
    </lineage>
</organism>
<dbReference type="STRING" id="92696.A0A4R0R479"/>
<comment type="similarity">
    <text evidence="2 9">Belongs to the HAT1 family.</text>
</comment>
<evidence type="ECO:0000313" key="15">
    <source>
        <dbReference type="EMBL" id="TCD60783.1"/>
    </source>
</evidence>
<evidence type="ECO:0000256" key="3">
    <source>
        <dbReference type="ARBA" id="ARBA00013184"/>
    </source>
</evidence>
<feature type="compositionally biased region" description="Gly residues" evidence="13">
    <location>
        <begin position="360"/>
        <end position="373"/>
    </location>
</feature>
<dbReference type="Proteomes" id="UP000292702">
    <property type="component" value="Unassembled WGS sequence"/>
</dbReference>
<evidence type="ECO:0000256" key="8">
    <source>
        <dbReference type="ARBA" id="ARBA00048017"/>
    </source>
</evidence>
<dbReference type="PIRSF" id="PIRSF038084">
    <property type="entry name" value="HAT-B_cat"/>
    <property type="match status" value="1"/>
</dbReference>
<keyword evidence="6 9" id="KW-0539">Nucleus</keyword>
<dbReference type="GO" id="GO:0004402">
    <property type="term" value="F:histone acetyltransferase activity"/>
    <property type="evidence" value="ECO:0007669"/>
    <property type="project" value="UniProtKB-UniRule"/>
</dbReference>
<evidence type="ECO:0000256" key="5">
    <source>
        <dbReference type="ARBA" id="ARBA00022679"/>
    </source>
</evidence>
<feature type="binding site" evidence="11">
    <location>
        <begin position="279"/>
        <end position="285"/>
    </location>
    <ligand>
        <name>acetyl-CoA</name>
        <dbReference type="ChEBI" id="CHEBI:57288"/>
    </ligand>
</feature>
<dbReference type="Gene3D" id="3.90.360.10">
    <property type="entry name" value="Histone acetyl transferase 1 (HAT1), N-terminal domain"/>
    <property type="match status" value="1"/>
</dbReference>
<protein>
    <recommendedName>
        <fullName evidence="4 9">Histone acetyltransferase type B catalytic subunit</fullName>
        <ecNumber evidence="3 9">2.3.1.48</ecNumber>
    </recommendedName>
</protein>
<feature type="region of interest" description="Interaction with histone H4 N-terminus" evidence="11">
    <location>
        <begin position="256"/>
        <end position="258"/>
    </location>
</feature>
<dbReference type="OrthoDB" id="10253098at2759"/>
<feature type="site" description="Interaction with histone H4 N-terminus" evidence="12">
    <location>
        <position position="227"/>
    </location>
</feature>
<reference evidence="15 16" key="1">
    <citation type="submission" date="2018-11" db="EMBL/GenBank/DDBJ databases">
        <title>Genome assembly of Steccherinum ochraceum LE-BIN_3174, the white-rot fungus of the Steccherinaceae family (The Residual Polyporoid clade, Polyporales, Basidiomycota).</title>
        <authorList>
            <person name="Fedorova T.V."/>
            <person name="Glazunova O.A."/>
            <person name="Landesman E.O."/>
            <person name="Moiseenko K.V."/>
            <person name="Psurtseva N.V."/>
            <person name="Savinova O.S."/>
            <person name="Shakhova N.V."/>
            <person name="Tyazhelova T.V."/>
            <person name="Vasina D.V."/>
        </authorList>
    </citation>
    <scope>NUCLEOTIDE SEQUENCE [LARGE SCALE GENOMIC DNA]</scope>
    <source>
        <strain evidence="15 16">LE-BIN_3174</strain>
    </source>
</reference>
<dbReference type="InterPro" id="IPR019467">
    <property type="entry name" value="Hat1_N"/>
</dbReference>
<dbReference type="GO" id="GO:0005634">
    <property type="term" value="C:nucleus"/>
    <property type="evidence" value="ECO:0007669"/>
    <property type="project" value="UniProtKB-SubCell"/>
</dbReference>
<dbReference type="Pfam" id="PF10394">
    <property type="entry name" value="Hat1_N"/>
    <property type="match status" value="1"/>
</dbReference>
<evidence type="ECO:0000256" key="6">
    <source>
        <dbReference type="ARBA" id="ARBA00023242"/>
    </source>
</evidence>
<evidence type="ECO:0000256" key="2">
    <source>
        <dbReference type="ARBA" id="ARBA00010543"/>
    </source>
</evidence>
<feature type="domain" description="Histone acetyl transferase HAT1 N-terminal" evidence="14">
    <location>
        <begin position="70"/>
        <end position="215"/>
    </location>
</feature>
<dbReference type="Gene3D" id="3.40.630.30">
    <property type="match status" value="1"/>
</dbReference>
<evidence type="ECO:0000256" key="9">
    <source>
        <dbReference type="PIRNR" id="PIRNR038084"/>
    </source>
</evidence>
<dbReference type="InterPro" id="IPR016181">
    <property type="entry name" value="Acyl_CoA_acyltransferase"/>
</dbReference>
<comment type="catalytic activity">
    <reaction evidence="8 9">
        <text>L-lysyl-[protein] + acetyl-CoA = N(6)-acetyl-L-lysyl-[protein] + CoA + H(+)</text>
        <dbReference type="Rhea" id="RHEA:45948"/>
        <dbReference type="Rhea" id="RHEA-COMP:9752"/>
        <dbReference type="Rhea" id="RHEA-COMP:10731"/>
        <dbReference type="ChEBI" id="CHEBI:15378"/>
        <dbReference type="ChEBI" id="CHEBI:29969"/>
        <dbReference type="ChEBI" id="CHEBI:57287"/>
        <dbReference type="ChEBI" id="CHEBI:57288"/>
        <dbReference type="ChEBI" id="CHEBI:61930"/>
        <dbReference type="EC" id="2.3.1.48"/>
    </reaction>
</comment>
<keyword evidence="5 9" id="KW-0808">Transferase</keyword>
<feature type="region of interest" description="Disordered" evidence="13">
    <location>
        <begin position="339"/>
        <end position="410"/>
    </location>
</feature>
<evidence type="ECO:0000313" key="16">
    <source>
        <dbReference type="Proteomes" id="UP000292702"/>
    </source>
</evidence>
<proteinExistence type="inferred from homology"/>
<dbReference type="GO" id="GO:0005737">
    <property type="term" value="C:cytoplasm"/>
    <property type="evidence" value="ECO:0007669"/>
    <property type="project" value="UniProtKB-SubCell"/>
</dbReference>
<evidence type="ECO:0000256" key="1">
    <source>
        <dbReference type="ARBA" id="ARBA00004123"/>
    </source>
</evidence>
<dbReference type="GO" id="GO:0031509">
    <property type="term" value="P:subtelomeric heterochromatin formation"/>
    <property type="evidence" value="ECO:0007669"/>
    <property type="project" value="InterPro"/>
</dbReference>
<comment type="subunit">
    <text evidence="9">Component of the HAT-B complex composed of at least HAT1 and HAT2. The HAT-B complex binds to histone H4 tail.</text>
</comment>
<sequence>MAAAPAPDAEWVTDANESFHLSLVRPKEDKACLTAREVYEGFNPTFTYPVRVAHPPPNDPVLNRAVSPAQIFGEDEKFYGYKDLVVDLKFASGSLAQYVKISYADKLPSSSAVDNIEDTLAQFIPPGYYKSEAEFTKRVEEDATTFKPYGTLIHSYSRSARKMSSGRKNASLPQPVYNPNDDEIVEFEVYHAKWDTPGFREYHRRMQIFILLYIEGGSYIEEGEDAWEFVVLYEKRRRRSSPDVVTYHFVGYSTLYPFYCFPEKTRMRLSQFVILPPYQQEGHGSALYASIYQYIVSEPTIAELTVEDPAEPFEDLRDRNDLKMLLNNERFMREALGDDFTNSGRASPAHHPSPLLNGNGHNGHGGGGGGGGRVARSRTTHHERSVPLGSNGHGGAGASARRKTLGKMGPPVDRKWMEKWRVELKIAQRQFNRLIEMLILKHMNHADGPAFKQYRLQVKQRLYRFNYEILMQLDLEERQKKLDETFQGVKKDYDRILQTVH</sequence>
<evidence type="ECO:0000256" key="4">
    <source>
        <dbReference type="ARBA" id="ARBA00021268"/>
    </source>
</evidence>
<keyword evidence="9" id="KW-0963">Cytoplasm</keyword>
<evidence type="ECO:0000256" key="11">
    <source>
        <dbReference type="PIRSR" id="PIRSR038084-2"/>
    </source>
</evidence>
<dbReference type="InterPro" id="IPR017380">
    <property type="entry name" value="Hist_AcTrfase_B-typ_cat-su"/>
</dbReference>
<dbReference type="EC" id="2.3.1.48" evidence="3 9"/>
<dbReference type="PANTHER" id="PTHR12046">
    <property type="entry name" value="HISTONE ACETYLTRANSFERASE TYPE B CATALYTIC SUBUNIT"/>
    <property type="match status" value="1"/>
</dbReference>
<comment type="caution">
    <text evidence="15">The sequence shown here is derived from an EMBL/GenBank/DDBJ whole genome shotgun (WGS) entry which is preliminary data.</text>
</comment>
<dbReference type="GO" id="GO:0042393">
    <property type="term" value="F:histone binding"/>
    <property type="evidence" value="ECO:0007669"/>
    <property type="project" value="InterPro"/>
</dbReference>
<dbReference type="GO" id="GO:0000781">
    <property type="term" value="C:chromosome, telomeric region"/>
    <property type="evidence" value="ECO:0007669"/>
    <property type="project" value="GOC"/>
</dbReference>
<comment type="function">
    <text evidence="9">Catalytic component of the histone acetylase B (HAT-B) complex. Has intrinsic substrate specificity that modifies lysine in recognition sequence GXGKXG. Involved in DNA double-strand break repair.</text>
</comment>
<feature type="binding site" evidence="11">
    <location>
        <position position="319"/>
    </location>
    <ligand>
        <name>acetyl-CoA</name>
        <dbReference type="ChEBI" id="CHEBI:57288"/>
    </ligand>
</feature>
<evidence type="ECO:0000256" key="10">
    <source>
        <dbReference type="PIRSR" id="PIRSR038084-1"/>
    </source>
</evidence>
<dbReference type="EMBL" id="RWJN01000545">
    <property type="protein sequence ID" value="TCD60783.1"/>
    <property type="molecule type" value="Genomic_DNA"/>
</dbReference>
<gene>
    <name evidence="15" type="primary">HAT1</name>
    <name evidence="15" type="ORF">EIP91_009528</name>
</gene>
<feature type="binding site" evidence="11">
    <location>
        <begin position="272"/>
        <end position="274"/>
    </location>
    <ligand>
        <name>acetyl-CoA</name>
        <dbReference type="ChEBI" id="CHEBI:57288"/>
    </ligand>
</feature>
<evidence type="ECO:0000256" key="13">
    <source>
        <dbReference type="SAM" id="MobiDB-lite"/>
    </source>
</evidence>
<dbReference type="InterPro" id="IPR037113">
    <property type="entry name" value="Hat1_N_sf"/>
</dbReference>
<name>A0A4R0R479_9APHY</name>
<evidence type="ECO:0000256" key="12">
    <source>
        <dbReference type="PIRSR" id="PIRSR038084-3"/>
    </source>
</evidence>
<feature type="active site" description="Proton donor/acceptor" evidence="10">
    <location>
        <position position="307"/>
    </location>
</feature>
<dbReference type="SUPFAM" id="SSF55729">
    <property type="entry name" value="Acyl-CoA N-acyltransferases (Nat)"/>
    <property type="match status" value="1"/>
</dbReference>
<comment type="subcellular location">
    <subcellularLocation>
        <location evidence="9">Cytoplasm</location>
    </subcellularLocation>
    <subcellularLocation>
        <location evidence="1 9">Nucleus</location>
    </subcellularLocation>
</comment>
<dbReference type="Pfam" id="PF21184">
    <property type="entry name" value="HAT1_C_fung"/>
    <property type="match status" value="1"/>
</dbReference>
<evidence type="ECO:0000259" key="14">
    <source>
        <dbReference type="Pfam" id="PF10394"/>
    </source>
</evidence>
<keyword evidence="16" id="KW-1185">Reference proteome</keyword>
<evidence type="ECO:0000256" key="7">
    <source>
        <dbReference type="ARBA" id="ARBA00023315"/>
    </source>
</evidence>
<dbReference type="AlphaFoldDB" id="A0A4R0R479"/>
<accession>A0A4R0R479</accession>